<dbReference type="InterPro" id="IPR059000">
    <property type="entry name" value="ATPase_P-type_domA"/>
</dbReference>
<evidence type="ECO:0000256" key="12">
    <source>
        <dbReference type="ARBA" id="ARBA00023008"/>
    </source>
</evidence>
<comment type="caution">
    <text evidence="17">The sequence shown here is derived from an EMBL/GenBank/DDBJ whole genome shotgun (WGS) entry which is preliminary data.</text>
</comment>
<keyword evidence="8" id="KW-0813">Transport</keyword>
<evidence type="ECO:0000313" key="17">
    <source>
        <dbReference type="EMBL" id="KRK37206.1"/>
    </source>
</evidence>
<keyword evidence="18" id="KW-1185">Reference proteome</keyword>
<feature type="transmembrane region" description="Helical" evidence="15">
    <location>
        <begin position="247"/>
        <end position="266"/>
    </location>
</feature>
<dbReference type="GO" id="GO:0140581">
    <property type="term" value="F:P-type monovalent copper transporter activity"/>
    <property type="evidence" value="ECO:0007669"/>
    <property type="project" value="UniProtKB-EC"/>
</dbReference>
<dbReference type="SFLD" id="SFLDS00003">
    <property type="entry name" value="Haloacid_Dehalogenase"/>
    <property type="match status" value="1"/>
</dbReference>
<organism evidence="17 18">
    <name type="scientific">Levilactobacillus parabrevis ATCC 53295</name>
    <dbReference type="NCBI Taxonomy" id="1267003"/>
    <lineage>
        <taxon>Bacteria</taxon>
        <taxon>Bacillati</taxon>
        <taxon>Bacillota</taxon>
        <taxon>Bacilli</taxon>
        <taxon>Lactobacillales</taxon>
        <taxon>Lactobacillaceae</taxon>
        <taxon>Levilactobacillus</taxon>
    </lineage>
</organism>
<dbReference type="STRING" id="357278.IV61_GL000330"/>
<evidence type="ECO:0000256" key="5">
    <source>
        <dbReference type="ARBA" id="ARBA00022692"/>
    </source>
</evidence>
<keyword evidence="4 15" id="KW-1003">Cell membrane</keyword>
<keyword evidence="9 15" id="KW-0067">ATP-binding</keyword>
<dbReference type="PROSITE" id="PS00154">
    <property type="entry name" value="ATPASE_E1_E2"/>
    <property type="match status" value="1"/>
</dbReference>
<evidence type="ECO:0000259" key="16">
    <source>
        <dbReference type="Pfam" id="PF00122"/>
    </source>
</evidence>
<dbReference type="GO" id="GO:0016887">
    <property type="term" value="F:ATP hydrolysis activity"/>
    <property type="evidence" value="ECO:0007669"/>
    <property type="project" value="InterPro"/>
</dbReference>
<comment type="similarity">
    <text evidence="2 15">Belongs to the cation transport ATPase (P-type) (TC 3.A.3) family. Type IB subfamily.</text>
</comment>
<dbReference type="SUPFAM" id="SSF81665">
    <property type="entry name" value="Calcium ATPase, transmembrane domain M"/>
    <property type="match status" value="1"/>
</dbReference>
<reference evidence="17 18" key="1">
    <citation type="journal article" date="2015" name="Genome Announc.">
        <title>Expanding the biotechnology potential of lactobacilli through comparative genomics of 213 strains and associated genera.</title>
        <authorList>
            <person name="Sun Z."/>
            <person name="Harris H.M."/>
            <person name="McCann A."/>
            <person name="Guo C."/>
            <person name="Argimon S."/>
            <person name="Zhang W."/>
            <person name="Yang X."/>
            <person name="Jeffery I.B."/>
            <person name="Cooney J.C."/>
            <person name="Kagawa T.F."/>
            <person name="Liu W."/>
            <person name="Song Y."/>
            <person name="Salvetti E."/>
            <person name="Wrobel A."/>
            <person name="Rasinkangas P."/>
            <person name="Parkhill J."/>
            <person name="Rea M.C."/>
            <person name="O'Sullivan O."/>
            <person name="Ritari J."/>
            <person name="Douillard F.P."/>
            <person name="Paul Ross R."/>
            <person name="Yang R."/>
            <person name="Briner A.E."/>
            <person name="Felis G.E."/>
            <person name="de Vos W.M."/>
            <person name="Barrangou R."/>
            <person name="Klaenhammer T.R."/>
            <person name="Caufield P.W."/>
            <person name="Cui Y."/>
            <person name="Zhang H."/>
            <person name="O'Toole P.W."/>
        </authorList>
    </citation>
    <scope>NUCLEOTIDE SEQUENCE [LARGE SCALE GENOMIC DNA]</scope>
    <source>
        <strain evidence="17 18">ATCC 53295</strain>
    </source>
</reference>
<keyword evidence="12" id="KW-0186">Copper</keyword>
<keyword evidence="5 15" id="KW-0812">Transmembrane</keyword>
<dbReference type="RefSeq" id="WP_020089364.1">
    <property type="nucleotide sequence ID" value="NZ_AZCZ01000012.1"/>
</dbReference>
<dbReference type="GO" id="GO:0005507">
    <property type="term" value="F:copper ion binding"/>
    <property type="evidence" value="ECO:0007669"/>
    <property type="project" value="TreeGrafter"/>
</dbReference>
<protein>
    <recommendedName>
        <fullName evidence="3">P-type Cu(+) transporter</fullName>
        <ecNumber evidence="3">7.2.2.8</ecNumber>
    </recommendedName>
</protein>
<keyword evidence="6 15" id="KW-0479">Metal-binding</keyword>
<dbReference type="PANTHER" id="PTHR43520:SF8">
    <property type="entry name" value="P-TYPE CU(+) TRANSPORTER"/>
    <property type="match status" value="1"/>
</dbReference>
<evidence type="ECO:0000256" key="3">
    <source>
        <dbReference type="ARBA" id="ARBA00012517"/>
    </source>
</evidence>
<evidence type="ECO:0000256" key="2">
    <source>
        <dbReference type="ARBA" id="ARBA00006024"/>
    </source>
</evidence>
<evidence type="ECO:0000256" key="10">
    <source>
        <dbReference type="ARBA" id="ARBA00022967"/>
    </source>
</evidence>
<evidence type="ECO:0000256" key="14">
    <source>
        <dbReference type="ARBA" id="ARBA00049289"/>
    </source>
</evidence>
<dbReference type="GO" id="GO:0005524">
    <property type="term" value="F:ATP binding"/>
    <property type="evidence" value="ECO:0007669"/>
    <property type="project" value="UniProtKB-UniRule"/>
</dbReference>
<sequence length="644" mass="67158">MSIKNRFVFSLILSLPMLIEMVAAPFGFTLPGGAWTMFLLTTGVMAVSARPFIQSAWAAFRHHHANMDTLVAVGTATAYLYSVYAMLTGRAVFYESAAFVITFILLGQYFEEKMKHSASGAVEKLIGLQAKSADVLRDGQFTKVPLSAVVVGDTIRVRPGEKVAVDGTIADGHSSIDESMVTGESMPVTKQAGDHVIGATINGTGTFTFTASKVGDDTLLAQIVEMVKKAQTSHAPIQKTVDRVADIFVPAVLIAAILTFTVWYVLLGASLVNAMLFAVSVIIIACPCALGIATPTALMVGTGRSAKMGILIKNGEVLEAANKIKTVVFDKTGTITEGHPQVTDIVGGPEVLQVAANLEVASEHPLATAVLDKAHDTGLTPVAATDFQAIQGKGVQATVDGQSAFIGNDKLLDNYTLTPELTQQMTQLQNAAKTVVIVGQADQVIGLIAIQDAPKLSSAGAIAALKARGLRTVMLTGDNDRVARAIADQVGIDEVIANVLPGDKAAAITRLQTDGPVAFAGDGINDAPALTTADVGIAMGSGTDIAIEAGGIVLVKNDLQDVVRALELSQKTFSRIKLNLFWAFIYNTLGIPVAAGLFAALGLVLSPELAGLGMAFSSFSVVASSLLLNKSKLTSTAAPIAKVA</sequence>
<dbReference type="SUPFAM" id="SSF81653">
    <property type="entry name" value="Calcium ATPase, transduction domain A"/>
    <property type="match status" value="1"/>
</dbReference>
<dbReference type="Pfam" id="PF00122">
    <property type="entry name" value="E1-E2_ATPase"/>
    <property type="match status" value="1"/>
</dbReference>
<comment type="subcellular location">
    <subcellularLocation>
        <location evidence="1">Cell membrane</location>
        <topology evidence="1">Multi-pass membrane protein</topology>
    </subcellularLocation>
</comment>
<dbReference type="InterPro" id="IPR023214">
    <property type="entry name" value="HAD_sf"/>
</dbReference>
<comment type="catalytic activity">
    <reaction evidence="14">
        <text>Cu(+)(in) + ATP + H2O = Cu(+)(out) + ADP + phosphate + H(+)</text>
        <dbReference type="Rhea" id="RHEA:25792"/>
        <dbReference type="ChEBI" id="CHEBI:15377"/>
        <dbReference type="ChEBI" id="CHEBI:15378"/>
        <dbReference type="ChEBI" id="CHEBI:30616"/>
        <dbReference type="ChEBI" id="CHEBI:43474"/>
        <dbReference type="ChEBI" id="CHEBI:49552"/>
        <dbReference type="ChEBI" id="CHEBI:456216"/>
        <dbReference type="EC" id="7.2.2.8"/>
    </reaction>
</comment>
<feature type="transmembrane region" description="Helical" evidence="15">
    <location>
        <begin position="7"/>
        <end position="28"/>
    </location>
</feature>
<dbReference type="GO" id="GO:0005886">
    <property type="term" value="C:plasma membrane"/>
    <property type="evidence" value="ECO:0007669"/>
    <property type="project" value="UniProtKB-SubCell"/>
</dbReference>
<dbReference type="InterPro" id="IPR023299">
    <property type="entry name" value="ATPase_P-typ_cyto_dom_N"/>
</dbReference>
<feature type="transmembrane region" description="Helical" evidence="15">
    <location>
        <begin position="34"/>
        <end position="53"/>
    </location>
</feature>
<dbReference type="SFLD" id="SFLDF00027">
    <property type="entry name" value="p-type_atpase"/>
    <property type="match status" value="1"/>
</dbReference>
<evidence type="ECO:0000256" key="4">
    <source>
        <dbReference type="ARBA" id="ARBA00022475"/>
    </source>
</evidence>
<dbReference type="EC" id="7.2.2.8" evidence="3"/>
<evidence type="ECO:0000256" key="6">
    <source>
        <dbReference type="ARBA" id="ARBA00022723"/>
    </source>
</evidence>
<dbReference type="InterPro" id="IPR018303">
    <property type="entry name" value="ATPase_P-typ_P_site"/>
</dbReference>
<dbReference type="PRINTS" id="PR00119">
    <property type="entry name" value="CATATPASE"/>
</dbReference>
<dbReference type="FunFam" id="2.70.150.10:FF:000020">
    <property type="entry name" value="Copper-exporting P-type ATPase A"/>
    <property type="match status" value="1"/>
</dbReference>
<dbReference type="NCBIfam" id="TIGR01525">
    <property type="entry name" value="ATPase-IB_hvy"/>
    <property type="match status" value="1"/>
</dbReference>
<dbReference type="InterPro" id="IPR036412">
    <property type="entry name" value="HAD-like_sf"/>
</dbReference>
<dbReference type="InterPro" id="IPR001757">
    <property type="entry name" value="P_typ_ATPase"/>
</dbReference>
<dbReference type="SUPFAM" id="SSF56784">
    <property type="entry name" value="HAD-like"/>
    <property type="match status" value="1"/>
</dbReference>
<gene>
    <name evidence="17" type="ORF">FD07_GL000263</name>
</gene>
<dbReference type="Gene3D" id="3.40.50.1000">
    <property type="entry name" value="HAD superfamily/HAD-like"/>
    <property type="match status" value="1"/>
</dbReference>
<evidence type="ECO:0000256" key="8">
    <source>
        <dbReference type="ARBA" id="ARBA00022796"/>
    </source>
</evidence>
<dbReference type="eggNOG" id="COG2217">
    <property type="taxonomic scope" value="Bacteria"/>
</dbReference>
<evidence type="ECO:0000256" key="13">
    <source>
        <dbReference type="ARBA" id="ARBA00023136"/>
    </source>
</evidence>
<evidence type="ECO:0000256" key="7">
    <source>
        <dbReference type="ARBA" id="ARBA00022741"/>
    </source>
</evidence>
<keyword evidence="8" id="KW-0187">Copper transport</keyword>
<feature type="domain" description="P-type ATPase A" evidence="16">
    <location>
        <begin position="128"/>
        <end position="228"/>
    </location>
</feature>
<dbReference type="Gene3D" id="3.40.1110.10">
    <property type="entry name" value="Calcium-transporting ATPase, cytoplasmic domain N"/>
    <property type="match status" value="1"/>
</dbReference>
<keyword evidence="11 15" id="KW-1133">Transmembrane helix</keyword>
<dbReference type="NCBIfam" id="TIGR01494">
    <property type="entry name" value="ATPase_P-type"/>
    <property type="match status" value="1"/>
</dbReference>
<keyword evidence="7 15" id="KW-0547">Nucleotide-binding</keyword>
<feature type="transmembrane region" description="Helical" evidence="15">
    <location>
        <begin position="609"/>
        <end position="628"/>
    </location>
</feature>
<proteinExistence type="inferred from homology"/>
<dbReference type="PRINTS" id="PR00943">
    <property type="entry name" value="CUATPASE"/>
</dbReference>
<dbReference type="InterPro" id="IPR027256">
    <property type="entry name" value="P-typ_ATPase_IB"/>
</dbReference>
<dbReference type="GO" id="GO:0043682">
    <property type="term" value="F:P-type divalent copper transporter activity"/>
    <property type="evidence" value="ECO:0007669"/>
    <property type="project" value="TreeGrafter"/>
</dbReference>
<dbReference type="PATRIC" id="fig|1267003.4.peg.280"/>
<evidence type="ECO:0000256" key="9">
    <source>
        <dbReference type="ARBA" id="ARBA00022840"/>
    </source>
</evidence>
<dbReference type="AlphaFoldDB" id="A0A0R1GSX4"/>
<dbReference type="GO" id="GO:0055070">
    <property type="term" value="P:copper ion homeostasis"/>
    <property type="evidence" value="ECO:0007669"/>
    <property type="project" value="TreeGrafter"/>
</dbReference>
<evidence type="ECO:0000256" key="15">
    <source>
        <dbReference type="RuleBase" id="RU362081"/>
    </source>
</evidence>
<feature type="transmembrane region" description="Helical" evidence="15">
    <location>
        <begin position="91"/>
        <end position="110"/>
    </location>
</feature>
<keyword evidence="13 15" id="KW-0472">Membrane</keyword>
<dbReference type="CDD" id="cd02094">
    <property type="entry name" value="P-type_ATPase_Cu-like"/>
    <property type="match status" value="1"/>
</dbReference>
<dbReference type="SFLD" id="SFLDG00002">
    <property type="entry name" value="C1.7:_P-type_atpase_like"/>
    <property type="match status" value="1"/>
</dbReference>
<keyword evidence="10" id="KW-1278">Translocase</keyword>
<feature type="transmembrane region" description="Helical" evidence="15">
    <location>
        <begin position="65"/>
        <end position="85"/>
    </location>
</feature>
<dbReference type="Pfam" id="PF00702">
    <property type="entry name" value="Hydrolase"/>
    <property type="match status" value="1"/>
</dbReference>
<keyword evidence="8" id="KW-0406">Ion transport</keyword>
<dbReference type="OrthoDB" id="9813266at2"/>
<dbReference type="PANTHER" id="PTHR43520">
    <property type="entry name" value="ATP7, ISOFORM B"/>
    <property type="match status" value="1"/>
</dbReference>
<evidence type="ECO:0000256" key="11">
    <source>
        <dbReference type="ARBA" id="ARBA00022989"/>
    </source>
</evidence>
<dbReference type="NCBIfam" id="TIGR01511">
    <property type="entry name" value="ATPase-IB1_Cu"/>
    <property type="match status" value="1"/>
</dbReference>
<dbReference type="EMBL" id="AZCZ01000012">
    <property type="protein sequence ID" value="KRK37206.1"/>
    <property type="molecule type" value="Genomic_DNA"/>
</dbReference>
<feature type="transmembrane region" description="Helical" evidence="15">
    <location>
        <begin position="580"/>
        <end position="603"/>
    </location>
</feature>
<name>A0A0R1GSX4_9LACO</name>
<evidence type="ECO:0000313" key="18">
    <source>
        <dbReference type="Proteomes" id="UP000051176"/>
    </source>
</evidence>
<feature type="transmembrane region" description="Helical" evidence="15">
    <location>
        <begin position="272"/>
        <end position="298"/>
    </location>
</feature>
<dbReference type="Proteomes" id="UP000051176">
    <property type="component" value="Unassembled WGS sequence"/>
</dbReference>
<dbReference type="InterPro" id="IPR008250">
    <property type="entry name" value="ATPase_P-typ_transduc_dom_A_sf"/>
</dbReference>
<dbReference type="InterPro" id="IPR044492">
    <property type="entry name" value="P_typ_ATPase_HD_dom"/>
</dbReference>
<dbReference type="InterPro" id="IPR023298">
    <property type="entry name" value="ATPase_P-typ_TM_dom_sf"/>
</dbReference>
<accession>A0A0R1GSX4</accession>
<evidence type="ECO:0000256" key="1">
    <source>
        <dbReference type="ARBA" id="ARBA00004651"/>
    </source>
</evidence>
<dbReference type="Gene3D" id="2.70.150.10">
    <property type="entry name" value="Calcium-transporting ATPase, cytoplasmic transduction domain A"/>
    <property type="match status" value="1"/>
</dbReference>